<dbReference type="InterPro" id="IPR020845">
    <property type="entry name" value="AMP-binding_CS"/>
</dbReference>
<gene>
    <name evidence="8" type="ORF">F7O44_04205</name>
</gene>
<evidence type="ECO:0000256" key="2">
    <source>
        <dbReference type="ARBA" id="ARBA00022598"/>
    </source>
</evidence>
<dbReference type="AlphaFoldDB" id="A0A7K3LZ13"/>
<keyword evidence="2" id="KW-0436">Ligase</keyword>
<dbReference type="Proteomes" id="UP000460435">
    <property type="component" value="Unassembled WGS sequence"/>
</dbReference>
<dbReference type="PANTHER" id="PTHR43272">
    <property type="entry name" value="LONG-CHAIN-FATTY-ACID--COA LIGASE"/>
    <property type="match status" value="1"/>
</dbReference>
<protein>
    <recommendedName>
        <fullName evidence="6">Acyl-CoA synthetase</fullName>
    </recommendedName>
</protein>
<dbReference type="Gene3D" id="3.30.300.30">
    <property type="match status" value="1"/>
</dbReference>
<dbReference type="SUPFAM" id="SSF56801">
    <property type="entry name" value="Acetyl-CoA synthetase-like"/>
    <property type="match status" value="1"/>
</dbReference>
<sequence length="631" mass="69679">MTTTQASTVETWRTIPQRIRAWAQQDPDRVCLREKRFGIWQDITWSGYWENVGLVAHGLAALGVGPGDRVAIHSENRPEWLYTDVGCVAIRAISVGLYSTNPPAEVAYLLRDSGARVLVAEDQEQVDKALAVEDQCPDLEWIVYLEPRGVREYQNPKLLFWPDFIERGREHLAANPTLLDDAAAAAEPDDVVTLIYTSGTTGPPKGAMLTARNVSFATDTLGAGSGLYDPPPHSSDVTLSYLPLCHVVERAATIWVNAAAGTTVHFAESIDTVAANLREVQPTLFFGVPRIWEKIHAGIQIRMSTASRLKRLVYGAGMALAGRIADDLVRSEGRPTARTRLLYALGYPLLFRALRDRIGLRKVRACGSGAAPIAPEVLKFFFGIGVVIREAYGMTENSAVATGTRGDRVKLGTVGEPHAGTELRLDEATGEVLTRHPANFAGYWNKPDKTAEVLDADGWLHTGDVGEWVDGSHLKIVDRIKDVIITAGGKNIAPSEIENALKTSPFIKEAVVIGDRRNYLTALIGIELETVGNWAQRRRLPYTTYRDLTEKREVLELIQGIVKQVNENFARVENIRQFRTFPKELDHDDGELTATQKVKRATLHDRFGDLIEDMYGGTKKFPGGDLTEVHT</sequence>
<organism evidence="8 9">
    <name type="scientific">Phytoactinopolyspora mesophila</name>
    <dbReference type="NCBI Taxonomy" id="2650750"/>
    <lineage>
        <taxon>Bacteria</taxon>
        <taxon>Bacillati</taxon>
        <taxon>Actinomycetota</taxon>
        <taxon>Actinomycetes</taxon>
        <taxon>Jiangellales</taxon>
        <taxon>Jiangellaceae</taxon>
        <taxon>Phytoactinopolyspora</taxon>
    </lineage>
</organism>
<dbReference type="PROSITE" id="PS00455">
    <property type="entry name" value="AMP_BINDING"/>
    <property type="match status" value="1"/>
</dbReference>
<dbReference type="InterPro" id="IPR045851">
    <property type="entry name" value="AMP-bd_C_sf"/>
</dbReference>
<keyword evidence="3" id="KW-0276">Fatty acid metabolism</keyword>
<comment type="similarity">
    <text evidence="1">Belongs to the ATP-dependent AMP-binding enzyme family.</text>
</comment>
<evidence type="ECO:0000313" key="9">
    <source>
        <dbReference type="Proteomes" id="UP000460435"/>
    </source>
</evidence>
<feature type="domain" description="AMP-dependent synthetase/ligase" evidence="7">
    <location>
        <begin position="20"/>
        <end position="444"/>
    </location>
</feature>
<dbReference type="Gene3D" id="3.40.50.12780">
    <property type="entry name" value="N-terminal domain of ligase-like"/>
    <property type="match status" value="1"/>
</dbReference>
<dbReference type="InterPro" id="IPR042099">
    <property type="entry name" value="ANL_N_sf"/>
</dbReference>
<accession>A0A7K3LZ13</accession>
<dbReference type="RefSeq" id="WP_162448883.1">
    <property type="nucleotide sequence ID" value="NZ_WLZY01000001.1"/>
</dbReference>
<evidence type="ECO:0000256" key="6">
    <source>
        <dbReference type="ARBA" id="ARBA00032875"/>
    </source>
</evidence>
<evidence type="ECO:0000256" key="4">
    <source>
        <dbReference type="ARBA" id="ARBA00023098"/>
    </source>
</evidence>
<evidence type="ECO:0000256" key="5">
    <source>
        <dbReference type="ARBA" id="ARBA00024484"/>
    </source>
</evidence>
<evidence type="ECO:0000256" key="1">
    <source>
        <dbReference type="ARBA" id="ARBA00006432"/>
    </source>
</evidence>
<dbReference type="Pfam" id="PF00501">
    <property type="entry name" value="AMP-binding"/>
    <property type="match status" value="1"/>
</dbReference>
<dbReference type="GO" id="GO:0016020">
    <property type="term" value="C:membrane"/>
    <property type="evidence" value="ECO:0007669"/>
    <property type="project" value="TreeGrafter"/>
</dbReference>
<dbReference type="GO" id="GO:0004467">
    <property type="term" value="F:long-chain fatty acid-CoA ligase activity"/>
    <property type="evidence" value="ECO:0007669"/>
    <property type="project" value="UniProtKB-EC"/>
</dbReference>
<evidence type="ECO:0000256" key="3">
    <source>
        <dbReference type="ARBA" id="ARBA00022832"/>
    </source>
</evidence>
<name>A0A7K3LZ13_9ACTN</name>
<reference evidence="8 9" key="1">
    <citation type="submission" date="2019-11" db="EMBL/GenBank/DDBJ databases">
        <authorList>
            <person name="Li X.-J."/>
            <person name="Feng X.-M."/>
        </authorList>
    </citation>
    <scope>NUCLEOTIDE SEQUENCE [LARGE SCALE GENOMIC DNA]</scope>
    <source>
        <strain evidence="8 9">XMNu-373</strain>
    </source>
</reference>
<comment type="catalytic activity">
    <reaction evidence="5">
        <text>a long-chain fatty acid + ATP + CoA = a long-chain fatty acyl-CoA + AMP + diphosphate</text>
        <dbReference type="Rhea" id="RHEA:15421"/>
        <dbReference type="ChEBI" id="CHEBI:30616"/>
        <dbReference type="ChEBI" id="CHEBI:33019"/>
        <dbReference type="ChEBI" id="CHEBI:57287"/>
        <dbReference type="ChEBI" id="CHEBI:57560"/>
        <dbReference type="ChEBI" id="CHEBI:83139"/>
        <dbReference type="ChEBI" id="CHEBI:456215"/>
        <dbReference type="EC" id="6.2.1.3"/>
    </reaction>
    <physiologicalReaction direction="left-to-right" evidence="5">
        <dbReference type="Rhea" id="RHEA:15422"/>
    </physiologicalReaction>
</comment>
<keyword evidence="9" id="KW-1185">Reference proteome</keyword>
<evidence type="ECO:0000259" key="7">
    <source>
        <dbReference type="Pfam" id="PF00501"/>
    </source>
</evidence>
<evidence type="ECO:0000313" key="8">
    <source>
        <dbReference type="EMBL" id="NDL56271.1"/>
    </source>
</evidence>
<dbReference type="InterPro" id="IPR000873">
    <property type="entry name" value="AMP-dep_synth/lig_dom"/>
</dbReference>
<dbReference type="EMBL" id="WLZY01000001">
    <property type="protein sequence ID" value="NDL56271.1"/>
    <property type="molecule type" value="Genomic_DNA"/>
</dbReference>
<dbReference type="PANTHER" id="PTHR43272:SF32">
    <property type="entry name" value="AMP-DEPENDENT SYNTHETASE_LIGASE DOMAIN-CONTAINING PROTEIN"/>
    <property type="match status" value="1"/>
</dbReference>
<keyword evidence="4" id="KW-0443">Lipid metabolism</keyword>
<comment type="caution">
    <text evidence="8">The sequence shown here is derived from an EMBL/GenBank/DDBJ whole genome shotgun (WGS) entry which is preliminary data.</text>
</comment>
<dbReference type="Pfam" id="PF23562">
    <property type="entry name" value="AMP-binding_C_3"/>
    <property type="match status" value="1"/>
</dbReference>
<proteinExistence type="inferred from homology"/>